<dbReference type="InterPro" id="IPR010131">
    <property type="entry name" value="MdtP/NodT-like"/>
</dbReference>
<proteinExistence type="predicted"/>
<dbReference type="Proteomes" id="UP000840371">
    <property type="component" value="Unassembled WGS sequence"/>
</dbReference>
<dbReference type="PANTHER" id="PTHR30203:SF32">
    <property type="entry name" value="CATION EFFLUX SYSTEM PROTEIN CUSC"/>
    <property type="match status" value="1"/>
</dbReference>
<gene>
    <name evidence="1" type="ORF">HLZ50_22905</name>
</gene>
<reference evidence="1" key="2">
    <citation type="submission" date="2019-11" db="EMBL/GenBank/DDBJ databases">
        <authorList>
            <consortium name="NCBI Pathogen Detection Project"/>
        </authorList>
    </citation>
    <scope>NUCLEOTIDE SEQUENCE</scope>
    <source>
        <strain evidence="1">Ecoli[ST-219]</strain>
    </source>
</reference>
<dbReference type="PANTHER" id="PTHR30203">
    <property type="entry name" value="OUTER MEMBRANE CATION EFFLUX PROTEIN"/>
    <property type="match status" value="1"/>
</dbReference>
<sequence length="170" mass="18993">MKLTAILRRRYLSLPRLSIVDDVVNGYWILRGIQQQIALAKDNENTLTERLMLIKARTDGGALDETDFERQRSELAATIANLIELQSQEGVATNQLLLMLNEHPGALKDLLQYKSDSLLPGALPQLALGIPSDVALNWPDIMACLYRLLQYAYRRKVTSSLQVDTGGSAR</sequence>
<comment type="caution">
    <text evidence="1">The sequence shown here is derived from an EMBL/GenBank/DDBJ whole genome shotgun (WGS) entry which is preliminary data.</text>
</comment>
<organism evidence="1">
    <name type="scientific">Escherichia coli</name>
    <dbReference type="NCBI Taxonomy" id="562"/>
    <lineage>
        <taxon>Bacteria</taxon>
        <taxon>Pseudomonadati</taxon>
        <taxon>Pseudomonadota</taxon>
        <taxon>Gammaproteobacteria</taxon>
        <taxon>Enterobacterales</taxon>
        <taxon>Enterobacteriaceae</taxon>
        <taxon>Escherichia</taxon>
    </lineage>
</organism>
<name>A0A7B3MMG0_ECOLX</name>
<dbReference type="Gene3D" id="1.20.1600.10">
    <property type="entry name" value="Outer membrane efflux proteins (OEP)"/>
    <property type="match status" value="1"/>
</dbReference>
<protein>
    <submittedName>
        <fullName evidence="1">Uncharacterized protein</fullName>
    </submittedName>
</protein>
<evidence type="ECO:0000313" key="1">
    <source>
        <dbReference type="EMBL" id="HAJ5152854.1"/>
    </source>
</evidence>
<dbReference type="SUPFAM" id="SSF56954">
    <property type="entry name" value="Outer membrane efflux proteins (OEP)"/>
    <property type="match status" value="1"/>
</dbReference>
<dbReference type="EMBL" id="DABGKZ010000056">
    <property type="protein sequence ID" value="HAJ5152854.1"/>
    <property type="molecule type" value="Genomic_DNA"/>
</dbReference>
<dbReference type="AlphaFoldDB" id="A0A7B3MMG0"/>
<reference evidence="1" key="1">
    <citation type="journal article" date="2018" name="Genome Biol.">
        <title>SKESA: strategic k-mer extension for scrupulous assemblies.</title>
        <authorList>
            <person name="Souvorov A."/>
            <person name="Agarwala R."/>
            <person name="Lipman D.J."/>
        </authorList>
    </citation>
    <scope>NUCLEOTIDE SEQUENCE [LARGE SCALE GENOMIC DNA]</scope>
    <source>
        <strain evidence="1">Ecoli[ST-219]</strain>
        <strain>ecoli[ST-219]</strain>
    </source>
</reference>
<accession>A0A7B3MMG0</accession>